<feature type="compositionally biased region" description="Basic and acidic residues" evidence="1">
    <location>
        <begin position="186"/>
        <end position="236"/>
    </location>
</feature>
<keyword evidence="3" id="KW-1185">Reference proteome</keyword>
<dbReference type="InParanoid" id="S7W4L2"/>
<dbReference type="HOGENOM" id="CLU_1120732_0_0_1"/>
<dbReference type="VEuPathDB" id="MicrosporidiaDB:SLOPH_775"/>
<name>S7W4L2_SPRLO</name>
<feature type="compositionally biased region" description="Basic and acidic residues" evidence="1">
    <location>
        <begin position="143"/>
        <end position="153"/>
    </location>
</feature>
<evidence type="ECO:0000256" key="1">
    <source>
        <dbReference type="SAM" id="MobiDB-lite"/>
    </source>
</evidence>
<gene>
    <name evidence="2" type="ORF">SLOPH_775</name>
</gene>
<feature type="compositionally biased region" description="Low complexity" evidence="1">
    <location>
        <begin position="160"/>
        <end position="169"/>
    </location>
</feature>
<protein>
    <submittedName>
        <fullName evidence="2">Uncharacterized protein</fullName>
    </submittedName>
</protein>
<dbReference type="AlphaFoldDB" id="S7W4L2"/>
<evidence type="ECO:0000313" key="3">
    <source>
        <dbReference type="Proteomes" id="UP000014978"/>
    </source>
</evidence>
<sequence length="248" mass="29178">MPEKKLSTEEQLVFLNQLMKKGTDYNRIRAKKMFKNYDNNTLQQTYREFIKELGEDDLNSMIMITNIKKIKRRYFIDAIFEENNVEKEVKNIYFNANSTKCQKLLTDYLFRLKKKCQIAEAAFKHANIENKIKSKIKESDGSVEKYDKVTKSEDSEETDSTISEQDISPVSPKKVNVKVNIKKDTEISVETKKTEENKPTKEEIPKIENTIKSEEKKKLKQDNDTKKNKEALDNAKKILKRFRRSSNK</sequence>
<accession>S7W4L2</accession>
<evidence type="ECO:0000313" key="2">
    <source>
        <dbReference type="EMBL" id="EPR77685.1"/>
    </source>
</evidence>
<feature type="region of interest" description="Disordered" evidence="1">
    <location>
        <begin position="186"/>
        <end position="248"/>
    </location>
</feature>
<organism evidence="2 3">
    <name type="scientific">Spraguea lophii (strain 42_110)</name>
    <name type="common">Microsporidian parasite</name>
    <dbReference type="NCBI Taxonomy" id="1358809"/>
    <lineage>
        <taxon>Eukaryota</taxon>
        <taxon>Fungi</taxon>
        <taxon>Fungi incertae sedis</taxon>
        <taxon>Microsporidia</taxon>
        <taxon>Spragueidae</taxon>
        <taxon>Spraguea</taxon>
    </lineage>
</organism>
<feature type="compositionally biased region" description="Basic residues" evidence="1">
    <location>
        <begin position="237"/>
        <end position="248"/>
    </location>
</feature>
<reference evidence="3" key="1">
    <citation type="journal article" date="2013" name="PLoS Genet.">
        <title>The genome of Spraguea lophii and the basis of host-microsporidian interactions.</title>
        <authorList>
            <person name="Campbell S.E."/>
            <person name="Williams T.A."/>
            <person name="Yousuf A."/>
            <person name="Soanes D.M."/>
            <person name="Paszkiewicz K.H."/>
            <person name="Williams B.A.P."/>
        </authorList>
    </citation>
    <scope>NUCLEOTIDE SEQUENCE [LARGE SCALE GENOMIC DNA]</scope>
    <source>
        <strain evidence="3">42_110</strain>
    </source>
</reference>
<feature type="region of interest" description="Disordered" evidence="1">
    <location>
        <begin position="143"/>
        <end position="169"/>
    </location>
</feature>
<proteinExistence type="predicted"/>
<comment type="caution">
    <text evidence="2">The sequence shown here is derived from an EMBL/GenBank/DDBJ whole genome shotgun (WGS) entry which is preliminary data.</text>
</comment>
<dbReference type="EMBL" id="ATCN01001355">
    <property type="protein sequence ID" value="EPR77685.1"/>
    <property type="molecule type" value="Genomic_DNA"/>
</dbReference>
<dbReference type="Proteomes" id="UP000014978">
    <property type="component" value="Unassembled WGS sequence"/>
</dbReference>